<dbReference type="Pfam" id="PF07690">
    <property type="entry name" value="MFS_1"/>
    <property type="match status" value="1"/>
</dbReference>
<evidence type="ECO:0000256" key="4">
    <source>
        <dbReference type="ARBA" id="ARBA00022989"/>
    </source>
</evidence>
<evidence type="ECO:0000259" key="7">
    <source>
        <dbReference type="PROSITE" id="PS50850"/>
    </source>
</evidence>
<comment type="caution">
    <text evidence="8">The sequence shown here is derived from an EMBL/GenBank/DDBJ whole genome shotgun (WGS) entry which is preliminary data.</text>
</comment>
<dbReference type="InterPro" id="IPR011701">
    <property type="entry name" value="MFS"/>
</dbReference>
<keyword evidence="5 6" id="KW-0472">Membrane</keyword>
<evidence type="ECO:0000313" key="9">
    <source>
        <dbReference type="Proteomes" id="UP000226031"/>
    </source>
</evidence>
<keyword evidence="9" id="KW-1185">Reference proteome</keyword>
<feature type="transmembrane region" description="Helical" evidence="6">
    <location>
        <begin position="366"/>
        <end position="385"/>
    </location>
</feature>
<reference evidence="8 9" key="1">
    <citation type="submission" date="2017-10" db="EMBL/GenBank/DDBJ databases">
        <title>Comparative genomics in systemic dimorphic fungi from Ajellomycetaceae.</title>
        <authorList>
            <person name="Munoz J.F."/>
            <person name="Mcewen J.G."/>
            <person name="Clay O.K."/>
            <person name="Cuomo C.A."/>
        </authorList>
    </citation>
    <scope>NUCLEOTIDE SEQUENCE [LARGE SCALE GENOMIC DNA]</scope>
    <source>
        <strain evidence="8 9">UAMH4076</strain>
    </source>
</reference>
<feature type="transmembrane region" description="Helical" evidence="6">
    <location>
        <begin position="21"/>
        <end position="43"/>
    </location>
</feature>
<feature type="transmembrane region" description="Helical" evidence="6">
    <location>
        <begin position="492"/>
        <end position="511"/>
    </location>
</feature>
<proteinExistence type="predicted"/>
<feature type="transmembrane region" description="Helical" evidence="6">
    <location>
        <begin position="453"/>
        <end position="472"/>
    </location>
</feature>
<feature type="transmembrane region" description="Helical" evidence="6">
    <location>
        <begin position="63"/>
        <end position="83"/>
    </location>
</feature>
<dbReference type="InterPro" id="IPR036259">
    <property type="entry name" value="MFS_trans_sf"/>
</dbReference>
<name>A0A2B7ZUT3_9EURO</name>
<dbReference type="AlphaFoldDB" id="A0A2B7ZUT3"/>
<evidence type="ECO:0000256" key="2">
    <source>
        <dbReference type="ARBA" id="ARBA00022448"/>
    </source>
</evidence>
<evidence type="ECO:0000256" key="6">
    <source>
        <dbReference type="SAM" id="Phobius"/>
    </source>
</evidence>
<protein>
    <recommendedName>
        <fullName evidence="7">Major facilitator superfamily (MFS) profile domain-containing protein</fullName>
    </recommendedName>
</protein>
<dbReference type="PANTHER" id="PTHR23504">
    <property type="entry name" value="MAJOR FACILITATOR SUPERFAMILY DOMAIN-CONTAINING PROTEIN 10"/>
    <property type="match status" value="1"/>
</dbReference>
<dbReference type="VEuPathDB" id="FungiDB:EMCG_09178"/>
<dbReference type="GO" id="GO:0016020">
    <property type="term" value="C:membrane"/>
    <property type="evidence" value="ECO:0007669"/>
    <property type="project" value="UniProtKB-SubCell"/>
</dbReference>
<feature type="transmembrane region" description="Helical" evidence="6">
    <location>
        <begin position="397"/>
        <end position="415"/>
    </location>
</feature>
<dbReference type="PROSITE" id="PS50850">
    <property type="entry name" value="MFS"/>
    <property type="match status" value="1"/>
</dbReference>
<accession>A0A2B7ZUT3</accession>
<evidence type="ECO:0000256" key="1">
    <source>
        <dbReference type="ARBA" id="ARBA00004141"/>
    </source>
</evidence>
<keyword evidence="3 6" id="KW-0812">Transmembrane</keyword>
<feature type="transmembrane region" description="Helical" evidence="6">
    <location>
        <begin position="157"/>
        <end position="176"/>
    </location>
</feature>
<dbReference type="PANTHER" id="PTHR23504:SF15">
    <property type="entry name" value="MAJOR FACILITATOR SUPERFAMILY (MFS) PROFILE DOMAIN-CONTAINING PROTEIN"/>
    <property type="match status" value="1"/>
</dbReference>
<comment type="subcellular location">
    <subcellularLocation>
        <location evidence="1">Membrane</location>
        <topology evidence="1">Multi-pass membrane protein</topology>
    </subcellularLocation>
</comment>
<feature type="domain" description="Major facilitator superfamily (MFS) profile" evidence="7">
    <location>
        <begin position="20"/>
        <end position="515"/>
    </location>
</feature>
<dbReference type="Gene3D" id="1.20.1250.20">
    <property type="entry name" value="MFS general substrate transporter like domains"/>
    <property type="match status" value="1"/>
</dbReference>
<dbReference type="EMBL" id="PDND01000002">
    <property type="protein sequence ID" value="PGH36943.1"/>
    <property type="molecule type" value="Genomic_DNA"/>
</dbReference>
<keyword evidence="4 6" id="KW-1133">Transmembrane helix</keyword>
<gene>
    <name evidence="8" type="ORF">GX50_00178</name>
</gene>
<evidence type="ECO:0000313" key="8">
    <source>
        <dbReference type="EMBL" id="PGH36943.1"/>
    </source>
</evidence>
<organism evidence="8 9">
    <name type="scientific">[Emmonsia] crescens</name>
    <dbReference type="NCBI Taxonomy" id="73230"/>
    <lineage>
        <taxon>Eukaryota</taxon>
        <taxon>Fungi</taxon>
        <taxon>Dikarya</taxon>
        <taxon>Ascomycota</taxon>
        <taxon>Pezizomycotina</taxon>
        <taxon>Eurotiomycetes</taxon>
        <taxon>Eurotiomycetidae</taxon>
        <taxon>Onygenales</taxon>
        <taxon>Ajellomycetaceae</taxon>
        <taxon>Emergomyces</taxon>
    </lineage>
</organism>
<feature type="transmembrane region" description="Helical" evidence="6">
    <location>
        <begin position="427"/>
        <end position="446"/>
    </location>
</feature>
<keyword evidence="2" id="KW-0813">Transport</keyword>
<dbReference type="Proteomes" id="UP000226031">
    <property type="component" value="Unassembled WGS sequence"/>
</dbReference>
<feature type="transmembrane region" description="Helical" evidence="6">
    <location>
        <begin position="95"/>
        <end position="113"/>
    </location>
</feature>
<sequence>MANLESQAAGERGYSDIRGQLLILGLFRFSEALAWTSIFPYVFFMIKSLLPDNDTEATKAKAAALASLVVALFTFGEFLMGVPWAKVSDCTGRKWTLMIGVVGGIISALAFGLSQSLTIALGSRVFGGLINPNVGVISSCVRELVKRDMDQGKAFSVVPFLRALGSLIGPVIGGWLADPVSTMPSVFSRGSLWKRYPYLLPNLIVALCIASSGLLGFFFLEETHPHFQNTRNTGLEMSQWISRNARRLIGLVDTADYAALSSSGDGAIPTIYREGVELSNAEENEPKEDEASSAASKQPVKTAYTPQVILQILAVSILAFHKVSSDVIIPIFLATENGSPSDAGKSSFFKFTAGFGMNPPSISNVLLTQAVVAIFAQVFIVPKVISRWGALKSFRRIAFIIPWVYCLTPFTARIIHPLSTICLLIDLWIKGVLVNLGYVASSILLTNTSPSPLHLATVNGAAASVGCLARSVGAAISGSMIRLGLQDGAIGLPFWTLGAIALTGAVLSCFLRDEP</sequence>
<dbReference type="SUPFAM" id="SSF103473">
    <property type="entry name" value="MFS general substrate transporter"/>
    <property type="match status" value="1"/>
</dbReference>
<evidence type="ECO:0000256" key="5">
    <source>
        <dbReference type="ARBA" id="ARBA00023136"/>
    </source>
</evidence>
<evidence type="ECO:0000256" key="3">
    <source>
        <dbReference type="ARBA" id="ARBA00022692"/>
    </source>
</evidence>
<dbReference type="GO" id="GO:0022857">
    <property type="term" value="F:transmembrane transporter activity"/>
    <property type="evidence" value="ECO:0007669"/>
    <property type="project" value="InterPro"/>
</dbReference>
<dbReference type="InterPro" id="IPR020846">
    <property type="entry name" value="MFS_dom"/>
</dbReference>
<feature type="transmembrane region" description="Helical" evidence="6">
    <location>
        <begin position="196"/>
        <end position="220"/>
    </location>
</feature>